<reference evidence="4" key="2">
    <citation type="submission" date="2012-11" db="EMBL/GenBank/DDBJ databases">
        <authorList>
            <person name="Kuo A."/>
            <person name="Curtis B.A."/>
            <person name="Tanifuji G."/>
            <person name="Burki F."/>
            <person name="Gruber A."/>
            <person name="Irimia M."/>
            <person name="Maruyama S."/>
            <person name="Arias M.C."/>
            <person name="Ball S.G."/>
            <person name="Gile G.H."/>
            <person name="Hirakawa Y."/>
            <person name="Hopkins J.F."/>
            <person name="Rensing S.A."/>
            <person name="Schmutz J."/>
            <person name="Symeonidi A."/>
            <person name="Elias M."/>
            <person name="Eveleigh R.J."/>
            <person name="Herman E.K."/>
            <person name="Klute M.J."/>
            <person name="Nakayama T."/>
            <person name="Obornik M."/>
            <person name="Reyes-Prieto A."/>
            <person name="Armbrust E.V."/>
            <person name="Aves S.J."/>
            <person name="Beiko R.G."/>
            <person name="Coutinho P."/>
            <person name="Dacks J.B."/>
            <person name="Durnford D.G."/>
            <person name="Fast N.M."/>
            <person name="Green B.R."/>
            <person name="Grisdale C."/>
            <person name="Hempe F."/>
            <person name="Henrissat B."/>
            <person name="Hoppner M.P."/>
            <person name="Ishida K.-I."/>
            <person name="Kim E."/>
            <person name="Koreny L."/>
            <person name="Kroth P.G."/>
            <person name="Liu Y."/>
            <person name="Malik S.-B."/>
            <person name="Maier U.G."/>
            <person name="McRose D."/>
            <person name="Mock T."/>
            <person name="Neilson J.A."/>
            <person name="Onodera N.T."/>
            <person name="Poole A.M."/>
            <person name="Pritham E.J."/>
            <person name="Richards T.A."/>
            <person name="Rocap G."/>
            <person name="Roy S.W."/>
            <person name="Sarai C."/>
            <person name="Schaack S."/>
            <person name="Shirato S."/>
            <person name="Slamovits C.H."/>
            <person name="Spencer D.F."/>
            <person name="Suzuki S."/>
            <person name="Worden A.Z."/>
            <person name="Zauner S."/>
            <person name="Barry K."/>
            <person name="Bell C."/>
            <person name="Bharti A.K."/>
            <person name="Crow J.A."/>
            <person name="Grimwood J."/>
            <person name="Kramer R."/>
            <person name="Lindquist E."/>
            <person name="Lucas S."/>
            <person name="Salamov A."/>
            <person name="McFadden G.I."/>
            <person name="Lane C.E."/>
            <person name="Keeling P.J."/>
            <person name="Gray M.W."/>
            <person name="Grigoriev I.V."/>
            <person name="Archibald J.M."/>
        </authorList>
    </citation>
    <scope>NUCLEOTIDE SEQUENCE</scope>
    <source>
        <strain evidence="4">CCMP2712</strain>
    </source>
</reference>
<dbReference type="eggNOG" id="KOG3734">
    <property type="taxonomic scope" value="Eukaryota"/>
</dbReference>
<organism evidence="2">
    <name type="scientific">Guillardia theta (strain CCMP2712)</name>
    <name type="common">Cryptophyte</name>
    <dbReference type="NCBI Taxonomy" id="905079"/>
    <lineage>
        <taxon>Eukaryota</taxon>
        <taxon>Cryptophyceae</taxon>
        <taxon>Pyrenomonadales</taxon>
        <taxon>Geminigeraceae</taxon>
        <taxon>Guillardia</taxon>
    </lineage>
</organism>
<evidence type="ECO:0000313" key="2">
    <source>
        <dbReference type="EMBL" id="EKX33256.1"/>
    </source>
</evidence>
<protein>
    <recommendedName>
        <fullName evidence="5">Phosphoglycerate mutase</fullName>
    </recommendedName>
</protein>
<evidence type="ECO:0000256" key="1">
    <source>
        <dbReference type="SAM" id="SignalP"/>
    </source>
</evidence>
<sequence>MKGRDQRSALARFLLSIAMLQNATCSFAPGNPPIASSHILLVRHAQRIDFVERDWSRDAANPFDPYLTVEGKAEATKLGLHLQDSGITNVISSPFIRAVYTAQYAATRIEQLFNIDVEPGVGEFLHRSFFPEAMDINSFWSTSQTLKPICAFINEKYNPILTPNFPESIQEFRQRCTHVLERIIERYKGSKVMIVTHAFFIEVALKHLLPDLHVPEILECSITEIVQDERTGMWSIARLGDRTYLDEEYDDFDSVFDEVDPSALHPD</sequence>
<dbReference type="GeneID" id="17289975"/>
<dbReference type="InterPro" id="IPR013078">
    <property type="entry name" value="His_Pase_superF_clade-1"/>
</dbReference>
<feature type="signal peptide" evidence="1">
    <location>
        <begin position="1"/>
        <end position="25"/>
    </location>
</feature>
<dbReference type="AlphaFoldDB" id="L1IAG9"/>
<dbReference type="InterPro" id="IPR029033">
    <property type="entry name" value="His_PPase_superfam"/>
</dbReference>
<dbReference type="OMA" id="CSPFTRC"/>
<dbReference type="EnsemblProtists" id="EKX33256">
    <property type="protein sequence ID" value="EKX33256"/>
    <property type="gene ID" value="GUITHDRAFT_166516"/>
</dbReference>
<dbReference type="InterPro" id="IPR051710">
    <property type="entry name" value="Phosphatase_SH3-domain"/>
</dbReference>
<reference evidence="3" key="3">
    <citation type="submission" date="2015-06" db="UniProtKB">
        <authorList>
            <consortium name="EnsemblProtists"/>
        </authorList>
    </citation>
    <scope>IDENTIFICATION</scope>
</reference>
<dbReference type="PANTHER" id="PTHR16469:SF27">
    <property type="entry name" value="UBIQUITIN-ASSOCIATED AND SH3 DOMAIN-CONTAINING BA-RELATED"/>
    <property type="match status" value="1"/>
</dbReference>
<dbReference type="RefSeq" id="XP_005820236.1">
    <property type="nucleotide sequence ID" value="XM_005820179.1"/>
</dbReference>
<keyword evidence="4" id="KW-1185">Reference proteome</keyword>
<accession>L1IAG9</accession>
<dbReference type="HOGENOM" id="CLU_970967_0_0_1"/>
<dbReference type="CDD" id="cd07067">
    <property type="entry name" value="HP_PGM_like"/>
    <property type="match status" value="1"/>
</dbReference>
<name>L1IAG9_GUITC</name>
<gene>
    <name evidence="2" type="ORF">GUITHDRAFT_166516</name>
</gene>
<dbReference type="Proteomes" id="UP000011087">
    <property type="component" value="Unassembled WGS sequence"/>
</dbReference>
<dbReference type="KEGG" id="gtt:GUITHDRAFT_166516"/>
<proteinExistence type="predicted"/>
<dbReference type="Gene3D" id="3.40.50.1240">
    <property type="entry name" value="Phosphoglycerate mutase-like"/>
    <property type="match status" value="1"/>
</dbReference>
<dbReference type="SUPFAM" id="SSF53254">
    <property type="entry name" value="Phosphoglycerate mutase-like"/>
    <property type="match status" value="1"/>
</dbReference>
<reference evidence="2 4" key="1">
    <citation type="journal article" date="2012" name="Nature">
        <title>Algal genomes reveal evolutionary mosaicism and the fate of nucleomorphs.</title>
        <authorList>
            <consortium name="DOE Joint Genome Institute"/>
            <person name="Curtis B.A."/>
            <person name="Tanifuji G."/>
            <person name="Burki F."/>
            <person name="Gruber A."/>
            <person name="Irimia M."/>
            <person name="Maruyama S."/>
            <person name="Arias M.C."/>
            <person name="Ball S.G."/>
            <person name="Gile G.H."/>
            <person name="Hirakawa Y."/>
            <person name="Hopkins J.F."/>
            <person name="Kuo A."/>
            <person name="Rensing S.A."/>
            <person name="Schmutz J."/>
            <person name="Symeonidi A."/>
            <person name="Elias M."/>
            <person name="Eveleigh R.J."/>
            <person name="Herman E.K."/>
            <person name="Klute M.J."/>
            <person name="Nakayama T."/>
            <person name="Obornik M."/>
            <person name="Reyes-Prieto A."/>
            <person name="Armbrust E.V."/>
            <person name="Aves S.J."/>
            <person name="Beiko R.G."/>
            <person name="Coutinho P."/>
            <person name="Dacks J.B."/>
            <person name="Durnford D.G."/>
            <person name="Fast N.M."/>
            <person name="Green B.R."/>
            <person name="Grisdale C.J."/>
            <person name="Hempel F."/>
            <person name="Henrissat B."/>
            <person name="Hoppner M.P."/>
            <person name="Ishida K."/>
            <person name="Kim E."/>
            <person name="Koreny L."/>
            <person name="Kroth P.G."/>
            <person name="Liu Y."/>
            <person name="Malik S.B."/>
            <person name="Maier U.G."/>
            <person name="McRose D."/>
            <person name="Mock T."/>
            <person name="Neilson J.A."/>
            <person name="Onodera N.T."/>
            <person name="Poole A.M."/>
            <person name="Pritham E.J."/>
            <person name="Richards T.A."/>
            <person name="Rocap G."/>
            <person name="Roy S.W."/>
            <person name="Sarai C."/>
            <person name="Schaack S."/>
            <person name="Shirato S."/>
            <person name="Slamovits C.H."/>
            <person name="Spencer D.F."/>
            <person name="Suzuki S."/>
            <person name="Worden A.Z."/>
            <person name="Zauner S."/>
            <person name="Barry K."/>
            <person name="Bell C."/>
            <person name="Bharti A.K."/>
            <person name="Crow J.A."/>
            <person name="Grimwood J."/>
            <person name="Kramer R."/>
            <person name="Lindquist E."/>
            <person name="Lucas S."/>
            <person name="Salamov A."/>
            <person name="McFadden G.I."/>
            <person name="Lane C.E."/>
            <person name="Keeling P.J."/>
            <person name="Gray M.W."/>
            <person name="Grigoriev I.V."/>
            <person name="Archibald J.M."/>
        </authorList>
    </citation>
    <scope>NUCLEOTIDE SEQUENCE</scope>
    <source>
        <strain evidence="2 4">CCMP2712</strain>
    </source>
</reference>
<feature type="chain" id="PRO_5008769807" description="Phosphoglycerate mutase" evidence="1">
    <location>
        <begin position="26"/>
        <end position="267"/>
    </location>
</feature>
<dbReference type="Pfam" id="PF00300">
    <property type="entry name" value="His_Phos_1"/>
    <property type="match status" value="1"/>
</dbReference>
<dbReference type="PANTHER" id="PTHR16469">
    <property type="entry name" value="UBIQUITIN-ASSOCIATED AND SH3 DOMAIN-CONTAINING BA-RELATED"/>
    <property type="match status" value="1"/>
</dbReference>
<dbReference type="OrthoDB" id="414418at2759"/>
<dbReference type="SMART" id="SM00855">
    <property type="entry name" value="PGAM"/>
    <property type="match status" value="1"/>
</dbReference>
<keyword evidence="1" id="KW-0732">Signal</keyword>
<evidence type="ECO:0000313" key="3">
    <source>
        <dbReference type="EnsemblProtists" id="EKX33256"/>
    </source>
</evidence>
<evidence type="ECO:0000313" key="4">
    <source>
        <dbReference type="Proteomes" id="UP000011087"/>
    </source>
</evidence>
<dbReference type="PaxDb" id="55529-EKX33256"/>
<dbReference type="EMBL" id="JH993149">
    <property type="protein sequence ID" value="EKX33256.1"/>
    <property type="molecule type" value="Genomic_DNA"/>
</dbReference>
<evidence type="ECO:0008006" key="5">
    <source>
        <dbReference type="Google" id="ProtNLM"/>
    </source>
</evidence>